<organism evidence="1 2">
    <name type="scientific">Romanomermis culicivorax</name>
    <name type="common">Nematode worm</name>
    <dbReference type="NCBI Taxonomy" id="13658"/>
    <lineage>
        <taxon>Eukaryota</taxon>
        <taxon>Metazoa</taxon>
        <taxon>Ecdysozoa</taxon>
        <taxon>Nematoda</taxon>
        <taxon>Enoplea</taxon>
        <taxon>Dorylaimia</taxon>
        <taxon>Mermithida</taxon>
        <taxon>Mermithoidea</taxon>
        <taxon>Mermithidae</taxon>
        <taxon>Romanomermis</taxon>
    </lineage>
</organism>
<dbReference type="Proteomes" id="UP000887565">
    <property type="component" value="Unplaced"/>
</dbReference>
<dbReference type="AlphaFoldDB" id="A0A915IW55"/>
<keyword evidence="1" id="KW-1185">Reference proteome</keyword>
<proteinExistence type="predicted"/>
<dbReference type="WBParaSite" id="nRc.2.0.1.t17635-RA">
    <property type="protein sequence ID" value="nRc.2.0.1.t17635-RA"/>
    <property type="gene ID" value="nRc.2.0.1.g17635"/>
</dbReference>
<evidence type="ECO:0000313" key="1">
    <source>
        <dbReference type="Proteomes" id="UP000887565"/>
    </source>
</evidence>
<evidence type="ECO:0000313" key="2">
    <source>
        <dbReference type="WBParaSite" id="nRc.2.0.1.t17635-RA"/>
    </source>
</evidence>
<reference evidence="2" key="1">
    <citation type="submission" date="2022-11" db="UniProtKB">
        <authorList>
            <consortium name="WormBaseParasite"/>
        </authorList>
    </citation>
    <scope>IDENTIFICATION</scope>
</reference>
<name>A0A915IW55_ROMCU</name>
<accession>A0A915IW55</accession>
<sequence length="138" mass="15759">MLLNNRTLAPVLVPVILVPMTLQPQQTQSTILCLIKNTEVILVDPLEEYKGAIDRRRSGGVRFADFPLTFLLHVDVFVDCHRFFFFFVRYLIGRMMTEIGGTAAAGRRSRRGRCAARGRAIVRRIVGRRRDGRDSRRG</sequence>
<protein>
    <submittedName>
        <fullName evidence="2">Secreted protein</fullName>
    </submittedName>
</protein>